<feature type="region of interest" description="Disordered" evidence="1">
    <location>
        <begin position="372"/>
        <end position="422"/>
    </location>
</feature>
<feature type="compositionally biased region" description="Basic and acidic residues" evidence="1">
    <location>
        <begin position="413"/>
        <end position="422"/>
    </location>
</feature>
<feature type="compositionally biased region" description="Polar residues" evidence="1">
    <location>
        <begin position="23"/>
        <end position="65"/>
    </location>
</feature>
<evidence type="ECO:0000313" key="2">
    <source>
        <dbReference type="EMBL" id="MBW0485451.1"/>
    </source>
</evidence>
<feature type="region of interest" description="Disordered" evidence="1">
    <location>
        <begin position="286"/>
        <end position="330"/>
    </location>
</feature>
<evidence type="ECO:0000256" key="1">
    <source>
        <dbReference type="SAM" id="MobiDB-lite"/>
    </source>
</evidence>
<organism evidence="2 3">
    <name type="scientific">Austropuccinia psidii MF-1</name>
    <dbReference type="NCBI Taxonomy" id="1389203"/>
    <lineage>
        <taxon>Eukaryota</taxon>
        <taxon>Fungi</taxon>
        <taxon>Dikarya</taxon>
        <taxon>Basidiomycota</taxon>
        <taxon>Pucciniomycotina</taxon>
        <taxon>Pucciniomycetes</taxon>
        <taxon>Pucciniales</taxon>
        <taxon>Sphaerophragmiaceae</taxon>
        <taxon>Austropuccinia</taxon>
    </lineage>
</organism>
<dbReference type="AlphaFoldDB" id="A0A9Q3CMW1"/>
<feature type="region of interest" description="Disordered" evidence="1">
    <location>
        <begin position="184"/>
        <end position="205"/>
    </location>
</feature>
<feature type="compositionally biased region" description="Polar residues" evidence="1">
    <location>
        <begin position="254"/>
        <end position="264"/>
    </location>
</feature>
<proteinExistence type="predicted"/>
<feature type="compositionally biased region" description="Polar residues" evidence="1">
    <location>
        <begin position="396"/>
        <end position="405"/>
    </location>
</feature>
<sequence length="422" mass="48053">MSKPEGISTTSNNKAGTHKVGLTINSFQKSTTPSTDNQNVMTPSACTSVSSNSQEVISNSQQLDVPTQVLRVSTTPKSSSPEDDKIPDSNKVEQAFSMTQIPNTFNVHCSIPPQSSNKLHEHKHITKRKYDDLWERPDQSDLSNSQLQEYAVEFGGEHYQDWRKSRLIGLYNCLREKHFKYNTKKETKRRKSHASTFKVPESSSRLLKRRLHKRLCQASSLSSNNHSQDFLFVYSPPVANDPSPQEPSPAVHAQRSTTPSVPSETSDETLSMHKRKYTDLHEDQMIHKKPRANSSIQPSSCAPSPRRRRKLVRRKSKGNQPLHNTPEGGFVYVTNTFPLSSENTNQEPSLHNIPNTMLDAAQSISHVTVNTEYHDQFSRKRRQPSSISPSRRPFKQGQTDSNISLKSRHRKNRTETERHRRH</sequence>
<comment type="caution">
    <text evidence="2">The sequence shown here is derived from an EMBL/GenBank/DDBJ whole genome shotgun (WGS) entry which is preliminary data.</text>
</comment>
<feature type="compositionally biased region" description="Basic residues" evidence="1">
    <location>
        <begin position="305"/>
        <end position="317"/>
    </location>
</feature>
<feature type="region of interest" description="Disordered" evidence="1">
    <location>
        <begin position="235"/>
        <end position="271"/>
    </location>
</feature>
<dbReference type="Proteomes" id="UP000765509">
    <property type="component" value="Unassembled WGS sequence"/>
</dbReference>
<feature type="region of interest" description="Disordered" evidence="1">
    <location>
        <begin position="1"/>
        <end position="65"/>
    </location>
</feature>
<keyword evidence="3" id="KW-1185">Reference proteome</keyword>
<dbReference type="EMBL" id="AVOT02008169">
    <property type="protein sequence ID" value="MBW0485451.1"/>
    <property type="molecule type" value="Genomic_DNA"/>
</dbReference>
<name>A0A9Q3CMW1_9BASI</name>
<reference evidence="2" key="1">
    <citation type="submission" date="2021-03" db="EMBL/GenBank/DDBJ databases">
        <title>Draft genome sequence of rust myrtle Austropuccinia psidii MF-1, a brazilian biotype.</title>
        <authorList>
            <person name="Quecine M.C."/>
            <person name="Pachon D.M.R."/>
            <person name="Bonatelli M.L."/>
            <person name="Correr F.H."/>
            <person name="Franceschini L.M."/>
            <person name="Leite T.F."/>
            <person name="Margarido G.R.A."/>
            <person name="Almeida C.A."/>
            <person name="Ferrarezi J.A."/>
            <person name="Labate C.A."/>
        </authorList>
    </citation>
    <scope>NUCLEOTIDE SEQUENCE</scope>
    <source>
        <strain evidence="2">MF-1</strain>
    </source>
</reference>
<accession>A0A9Q3CMW1</accession>
<gene>
    <name evidence="2" type="ORF">O181_025166</name>
</gene>
<evidence type="ECO:0000313" key="3">
    <source>
        <dbReference type="Proteomes" id="UP000765509"/>
    </source>
</evidence>
<feature type="compositionally biased region" description="Basic residues" evidence="1">
    <location>
        <begin position="184"/>
        <end position="193"/>
    </location>
</feature>
<protein>
    <submittedName>
        <fullName evidence="2">Uncharacterized protein</fullName>
    </submittedName>
</protein>